<comment type="similarity">
    <text evidence="2">Belongs to the binding-protein-dependent transport system permease family. FecCD subfamily.</text>
</comment>
<sequence>MKVLSILLACLLALIITATGLGSSHMAPERVVLALLGLGQPMDMTIVWTLRLPRILLALLAGVALALAGALLQRALRNPMASPSILGVTDGAAVGVVGFLWLFSDTANNLTVSIHWQPLAAVIGATGFAVLVFTLSRHAATGSRLGSLTIILHGIALAALAKALVTLLMILGPIYRTNQALTWLTGSVAAAHWSDVFILAIGLLIAFPLFVAAASSFQQMQLDDDTAFATGLSVDPVRLTFLAFSVGLTALAVSQVGAVGFIGLIAPHAARPLTRPGSASYLISVALIGALLLLSADTLGRLVLPPYELPAGALTAFAGAPLFLYLLLKGQRSNG</sequence>
<evidence type="ECO:0000256" key="4">
    <source>
        <dbReference type="ARBA" id="ARBA00022475"/>
    </source>
</evidence>
<keyword evidence="10" id="KW-1185">Reference proteome</keyword>
<protein>
    <submittedName>
        <fullName evidence="9">Iron ABC transporter permease</fullName>
    </submittedName>
</protein>
<feature type="transmembrane region" description="Helical" evidence="8">
    <location>
        <begin position="50"/>
        <end position="72"/>
    </location>
</feature>
<dbReference type="PANTHER" id="PTHR30472:SF24">
    <property type="entry name" value="FERRIC ENTEROBACTIN TRANSPORT SYSTEM PERMEASE PROTEIN FEPG"/>
    <property type="match status" value="1"/>
</dbReference>
<evidence type="ECO:0000256" key="7">
    <source>
        <dbReference type="ARBA" id="ARBA00023136"/>
    </source>
</evidence>
<evidence type="ECO:0000256" key="5">
    <source>
        <dbReference type="ARBA" id="ARBA00022692"/>
    </source>
</evidence>
<dbReference type="PANTHER" id="PTHR30472">
    <property type="entry name" value="FERRIC ENTEROBACTIN TRANSPORT SYSTEM PERMEASE PROTEIN"/>
    <property type="match status" value="1"/>
</dbReference>
<keyword evidence="4" id="KW-1003">Cell membrane</keyword>
<feature type="transmembrane region" description="Helical" evidence="8">
    <location>
        <begin position="278"/>
        <end position="295"/>
    </location>
</feature>
<evidence type="ECO:0000256" key="3">
    <source>
        <dbReference type="ARBA" id="ARBA00022448"/>
    </source>
</evidence>
<feature type="transmembrane region" description="Helical" evidence="8">
    <location>
        <begin position="196"/>
        <end position="218"/>
    </location>
</feature>
<geneLocation type="plasmid" evidence="9 10">
    <name>pPRADMK78_01</name>
</geneLocation>
<feature type="transmembrane region" description="Helical" evidence="8">
    <location>
        <begin position="307"/>
        <end position="328"/>
    </location>
</feature>
<organism evidence="9 10">
    <name type="scientific">Peteryoungia desertarenae</name>
    <dbReference type="NCBI Taxonomy" id="1813451"/>
    <lineage>
        <taxon>Bacteria</taxon>
        <taxon>Pseudomonadati</taxon>
        <taxon>Pseudomonadota</taxon>
        <taxon>Alphaproteobacteria</taxon>
        <taxon>Hyphomicrobiales</taxon>
        <taxon>Rhizobiaceae</taxon>
        <taxon>Peteryoungia</taxon>
    </lineage>
</organism>
<feature type="transmembrane region" description="Helical" evidence="8">
    <location>
        <begin position="239"/>
        <end position="266"/>
    </location>
</feature>
<dbReference type="SUPFAM" id="SSF81345">
    <property type="entry name" value="ABC transporter involved in vitamin B12 uptake, BtuC"/>
    <property type="match status" value="1"/>
</dbReference>
<gene>
    <name evidence="9" type="ORF">FE840_019095</name>
</gene>
<accession>A0ABX6QT88</accession>
<comment type="subcellular location">
    <subcellularLocation>
        <location evidence="1">Cell membrane</location>
        <topology evidence="1">Multi-pass membrane protein</topology>
    </subcellularLocation>
</comment>
<dbReference type="Proteomes" id="UP000308530">
    <property type="component" value="Plasmid pPRADMK78_01"/>
</dbReference>
<evidence type="ECO:0000313" key="9">
    <source>
        <dbReference type="EMBL" id="QLF71735.1"/>
    </source>
</evidence>
<feature type="transmembrane region" description="Helical" evidence="8">
    <location>
        <begin position="116"/>
        <end position="136"/>
    </location>
</feature>
<dbReference type="Gene3D" id="1.10.3470.10">
    <property type="entry name" value="ABC transporter involved in vitamin B12 uptake, BtuC"/>
    <property type="match status" value="1"/>
</dbReference>
<evidence type="ECO:0000256" key="8">
    <source>
        <dbReference type="SAM" id="Phobius"/>
    </source>
</evidence>
<feature type="transmembrane region" description="Helical" evidence="8">
    <location>
        <begin position="84"/>
        <end position="104"/>
    </location>
</feature>
<evidence type="ECO:0000256" key="1">
    <source>
        <dbReference type="ARBA" id="ARBA00004651"/>
    </source>
</evidence>
<dbReference type="InterPro" id="IPR000522">
    <property type="entry name" value="ABC_transptr_permease_BtuC"/>
</dbReference>
<keyword evidence="3" id="KW-0813">Transport</keyword>
<keyword evidence="7 8" id="KW-0472">Membrane</keyword>
<keyword evidence="9" id="KW-0614">Plasmid</keyword>
<dbReference type="CDD" id="cd06550">
    <property type="entry name" value="TM_ABC_iron-siderophores_like"/>
    <property type="match status" value="1"/>
</dbReference>
<reference evidence="9 10" key="1">
    <citation type="submission" date="2020-06" db="EMBL/GenBank/DDBJ databases">
        <title>Genome sequence of Rhizobium sp strain ADMK78.</title>
        <authorList>
            <person name="Rahi P."/>
        </authorList>
    </citation>
    <scope>NUCLEOTIDE SEQUENCE [LARGE SCALE GENOMIC DNA]</scope>
    <source>
        <strain evidence="9 10">ADMK78</strain>
        <plasmid evidence="9 10">pPRADMK78_01</plasmid>
    </source>
</reference>
<dbReference type="RefSeq" id="WP_138289228.1">
    <property type="nucleotide sequence ID" value="NZ_CP058351.1"/>
</dbReference>
<name>A0ABX6QT88_9HYPH</name>
<dbReference type="InterPro" id="IPR037294">
    <property type="entry name" value="ABC_BtuC-like"/>
</dbReference>
<proteinExistence type="inferred from homology"/>
<evidence type="ECO:0000256" key="2">
    <source>
        <dbReference type="ARBA" id="ARBA00007935"/>
    </source>
</evidence>
<keyword evidence="6 8" id="KW-1133">Transmembrane helix</keyword>
<feature type="transmembrane region" description="Helical" evidence="8">
    <location>
        <begin position="148"/>
        <end position="176"/>
    </location>
</feature>
<dbReference type="Pfam" id="PF01032">
    <property type="entry name" value="FecCD"/>
    <property type="match status" value="1"/>
</dbReference>
<evidence type="ECO:0000313" key="10">
    <source>
        <dbReference type="Proteomes" id="UP000308530"/>
    </source>
</evidence>
<keyword evidence="5 8" id="KW-0812">Transmembrane</keyword>
<evidence type="ECO:0000256" key="6">
    <source>
        <dbReference type="ARBA" id="ARBA00022989"/>
    </source>
</evidence>
<dbReference type="EMBL" id="CP058351">
    <property type="protein sequence ID" value="QLF71735.1"/>
    <property type="molecule type" value="Genomic_DNA"/>
</dbReference>